<keyword evidence="7" id="KW-1185">Reference proteome</keyword>
<dbReference type="PROSITE" id="PS51257">
    <property type="entry name" value="PROKAR_LIPOPROTEIN"/>
    <property type="match status" value="1"/>
</dbReference>
<dbReference type="SUPFAM" id="SSF46626">
    <property type="entry name" value="Cytochrome c"/>
    <property type="match status" value="1"/>
</dbReference>
<evidence type="ECO:0000259" key="5">
    <source>
        <dbReference type="PROSITE" id="PS51007"/>
    </source>
</evidence>
<feature type="domain" description="Cytochrome c" evidence="5">
    <location>
        <begin position="866"/>
        <end position="1000"/>
    </location>
</feature>
<dbReference type="Gene3D" id="1.10.760.10">
    <property type="entry name" value="Cytochrome c-like domain"/>
    <property type="match status" value="1"/>
</dbReference>
<evidence type="ECO:0000313" key="6">
    <source>
        <dbReference type="EMBL" id="MDN3690033.1"/>
    </source>
</evidence>
<dbReference type="InterPro" id="IPR011042">
    <property type="entry name" value="6-blade_b-propeller_TolB-like"/>
</dbReference>
<dbReference type="RefSeq" id="WP_163383443.1">
    <property type="nucleotide sequence ID" value="NZ_JAUFQS010000047.1"/>
</dbReference>
<dbReference type="Pfam" id="PF23500">
    <property type="entry name" value="DUF7133"/>
    <property type="match status" value="1"/>
</dbReference>
<gene>
    <name evidence="6" type="ORF">QWZ15_19575</name>
</gene>
<evidence type="ECO:0000313" key="7">
    <source>
        <dbReference type="Proteomes" id="UP001236663"/>
    </source>
</evidence>
<dbReference type="PANTHER" id="PTHR33546:SF1">
    <property type="entry name" value="LARGE, MULTIFUNCTIONAL SECRETED PROTEIN"/>
    <property type="match status" value="1"/>
</dbReference>
<dbReference type="InterPro" id="IPR055557">
    <property type="entry name" value="DUF7133"/>
</dbReference>
<dbReference type="SUPFAM" id="SSF63829">
    <property type="entry name" value="Calcium-dependent phosphotriesterase"/>
    <property type="match status" value="1"/>
</dbReference>
<sequence length="1000" mass="111250">MRNVLFHLPAYLYLLMIVCACQNENSSVDLPAGFELDERFQMELIASEPLVADPVDMCIDGKGRMFVVEMHGYPLDLSGSGKVKLLADTDGDGIMDQHTVFADSLILPTGIMAWKKGILVTDPPHVLYLEDTDGDGKADKRKVILTGFARSNPQHNVNSPRYGLDNWIYLGHEPAVTTVMFTEELGDKGSEIHFPFLPEGPQLPVNAGGRSIRFKPDGSGLERLASRTQFGHATDKWGERFLINNNNHLIHEVLPARYLGKNPFFPISNVTQSVSDHGNAAEVYPITDNPEHQLLTDIGVMTSACGITPYLGGAFPEPFDQVVFTAEPVSNLVHADILRDKGATFTGSQLYTRNEFLRSRDAWFRPVNMYLGPDGALYLLDYHRKIIEHPEWMADEVTQSGALYEGTDKGRIYRISPKGAEKASSAQSIDLEQFTDQALIEKLSDSNHWWRSNAQRILVERNPNPLPGELVELAGNASQPLGRLHALWTLHGLGKLHAEQVKEAFQDPEAGVRKNALKLAEFFPEKLVAWNLELRAMVDDPDPKVRFQLVNTLSTISEEWAFATRMAVLKKDMDDEWVQIAVLAAPLGNQENILEELISGYRADQSGYNEMIEKAARMQAARDGFGEVQKVISPLVQPTSSIIGWEPFFIKGMASGLQNSLPTGSRWENLQKEIILNLPLISSIPLKNAFIDLVTLGPIPEMSAQKQIVNQAFEITLNTSAKEEERLVWLRIMGLFMPEKASEELKVLIQPQEPVRLQQEVLSYLSKAAEGGYADFLMERWNGLSPEVRNAAVGSLLNSQSRIHALLDGLEQGTVLPSHIPWGNTVFLMNQKDPAIRDKARALLVPSESEREDVIRSFQASLELEGVPEKGLLVYENNCSICHQMTEERGELYGPDLASLRNRRYESILKDILDPNLSIADGYDLWQIDLTNGETVQGIISHETTTAIEVVQAGGLTRTISRSEISSMQALAVSGMAQGLENQISVEEMADLLAFIKRGL</sequence>
<accession>A0ABT8CE17</accession>
<dbReference type="NCBIfam" id="TIGR02604">
    <property type="entry name" value="Piru_Ver_Nterm"/>
    <property type="match status" value="1"/>
</dbReference>
<comment type="caution">
    <text evidence="6">The sequence shown here is derived from an EMBL/GenBank/DDBJ whole genome shotgun (WGS) entry which is preliminary data.</text>
</comment>
<dbReference type="NCBIfam" id="TIGR02603">
    <property type="entry name" value="CxxCH_TIGR02603"/>
    <property type="match status" value="1"/>
</dbReference>
<reference evidence="7" key="1">
    <citation type="journal article" date="2019" name="Int. J. Syst. Evol. Microbiol.">
        <title>The Global Catalogue of Microorganisms (GCM) 10K type strain sequencing project: providing services to taxonomists for standard genome sequencing and annotation.</title>
        <authorList>
            <consortium name="The Broad Institute Genomics Platform"/>
            <consortium name="The Broad Institute Genome Sequencing Center for Infectious Disease"/>
            <person name="Wu L."/>
            <person name="Ma J."/>
        </authorList>
    </citation>
    <scope>NUCLEOTIDE SEQUENCE [LARGE SCALE GENOMIC DNA]</scope>
    <source>
        <strain evidence="7">CECT 7706</strain>
    </source>
</reference>
<organism evidence="6 7">
    <name type="scientific">Cyclobacterium jeungdonense</name>
    <dbReference type="NCBI Taxonomy" id="708087"/>
    <lineage>
        <taxon>Bacteria</taxon>
        <taxon>Pseudomonadati</taxon>
        <taxon>Bacteroidota</taxon>
        <taxon>Cytophagia</taxon>
        <taxon>Cytophagales</taxon>
        <taxon>Cyclobacteriaceae</taxon>
        <taxon>Cyclobacterium</taxon>
    </lineage>
</organism>
<dbReference type="InterPro" id="IPR013428">
    <property type="entry name" value="Membrane-bound_put_N"/>
</dbReference>
<keyword evidence="3 4" id="KW-0408">Iron</keyword>
<evidence type="ECO:0000256" key="3">
    <source>
        <dbReference type="ARBA" id="ARBA00023004"/>
    </source>
</evidence>
<keyword evidence="1 4" id="KW-0349">Heme</keyword>
<keyword evidence="2 4" id="KW-0479">Metal-binding</keyword>
<dbReference type="PANTHER" id="PTHR33546">
    <property type="entry name" value="LARGE, MULTIFUNCTIONAL SECRETED PROTEIN-RELATED"/>
    <property type="match status" value="1"/>
</dbReference>
<protein>
    <submittedName>
        <fullName evidence="6">Dehydrogenase</fullName>
    </submittedName>
</protein>
<evidence type="ECO:0000256" key="4">
    <source>
        <dbReference type="PROSITE-ProRule" id="PRU00433"/>
    </source>
</evidence>
<dbReference type="InterPro" id="IPR036909">
    <property type="entry name" value="Cyt_c-like_dom_sf"/>
</dbReference>
<dbReference type="Gene3D" id="1.25.10.10">
    <property type="entry name" value="Leucine-rich Repeat Variant"/>
    <property type="match status" value="1"/>
</dbReference>
<dbReference type="Proteomes" id="UP001236663">
    <property type="component" value="Unassembled WGS sequence"/>
</dbReference>
<dbReference type="InterPro" id="IPR011989">
    <property type="entry name" value="ARM-like"/>
</dbReference>
<proteinExistence type="predicted"/>
<dbReference type="Gene3D" id="2.120.10.30">
    <property type="entry name" value="TolB, C-terminal domain"/>
    <property type="match status" value="1"/>
</dbReference>
<evidence type="ECO:0000256" key="1">
    <source>
        <dbReference type="ARBA" id="ARBA00022617"/>
    </source>
</evidence>
<dbReference type="SUPFAM" id="SSF48371">
    <property type="entry name" value="ARM repeat"/>
    <property type="match status" value="1"/>
</dbReference>
<evidence type="ECO:0000256" key="2">
    <source>
        <dbReference type="ARBA" id="ARBA00022723"/>
    </source>
</evidence>
<name>A0ABT8CE17_9BACT</name>
<dbReference type="InterPro" id="IPR009056">
    <property type="entry name" value="Cyt_c-like_dom"/>
</dbReference>
<dbReference type="EMBL" id="JAUFQS010000047">
    <property type="protein sequence ID" value="MDN3690033.1"/>
    <property type="molecule type" value="Genomic_DNA"/>
</dbReference>
<dbReference type="InterPro" id="IPR013427">
    <property type="entry name" value="Haem-bd_dom_put"/>
</dbReference>
<dbReference type="PROSITE" id="PS51007">
    <property type="entry name" value="CYTC"/>
    <property type="match status" value="1"/>
</dbReference>
<dbReference type="InterPro" id="IPR016024">
    <property type="entry name" value="ARM-type_fold"/>
</dbReference>